<dbReference type="PANTHER" id="PTHR43578:SF3">
    <property type="entry name" value="NADH-QUINONE OXIDOREDUCTASE SUBUNIT F"/>
    <property type="match status" value="1"/>
</dbReference>
<evidence type="ECO:0000256" key="2">
    <source>
        <dbReference type="ARBA" id="ARBA00022485"/>
    </source>
</evidence>
<accession>A0ABW4JAF8</accession>
<evidence type="ECO:0000256" key="4">
    <source>
        <dbReference type="ARBA" id="ARBA00023004"/>
    </source>
</evidence>
<comment type="caution">
    <text evidence="7">The sequence shown here is derived from an EMBL/GenBank/DDBJ whole genome shotgun (WGS) entry which is preliminary data.</text>
</comment>
<evidence type="ECO:0000313" key="8">
    <source>
        <dbReference type="Proteomes" id="UP001597267"/>
    </source>
</evidence>
<evidence type="ECO:0000256" key="5">
    <source>
        <dbReference type="ARBA" id="ARBA00023014"/>
    </source>
</evidence>
<dbReference type="Proteomes" id="UP001597267">
    <property type="component" value="Unassembled WGS sequence"/>
</dbReference>
<dbReference type="InterPro" id="IPR011538">
    <property type="entry name" value="Nuo51_FMN-bd"/>
</dbReference>
<gene>
    <name evidence="7" type="ORF">ACFQ5M_12660</name>
</gene>
<name>A0ABW4JAF8_9LACO</name>
<proteinExistence type="inferred from homology"/>
<comment type="similarity">
    <text evidence="1">Belongs to the complex I 51 kDa subunit family.</text>
</comment>
<keyword evidence="2" id="KW-0004">4Fe-4S</keyword>
<dbReference type="SMART" id="SM00928">
    <property type="entry name" value="NADH_4Fe-4S"/>
    <property type="match status" value="1"/>
</dbReference>
<evidence type="ECO:0000313" key="7">
    <source>
        <dbReference type="EMBL" id="MFD1672945.1"/>
    </source>
</evidence>
<dbReference type="Gene3D" id="3.40.50.11540">
    <property type="entry name" value="NADH-ubiquinone oxidoreductase 51kDa subunit"/>
    <property type="match status" value="1"/>
</dbReference>
<protein>
    <submittedName>
        <fullName evidence="7">NADH-ubiquinone oxidoreductase-F iron-sulfur binding region domain-containing protein</fullName>
    </submittedName>
</protein>
<evidence type="ECO:0000256" key="3">
    <source>
        <dbReference type="ARBA" id="ARBA00022723"/>
    </source>
</evidence>
<dbReference type="Gene3D" id="3.10.20.600">
    <property type="match status" value="1"/>
</dbReference>
<dbReference type="Pfam" id="PF01512">
    <property type="entry name" value="Complex1_51K"/>
    <property type="match status" value="1"/>
</dbReference>
<keyword evidence="3" id="KW-0479">Metal-binding</keyword>
<dbReference type="InterPro" id="IPR037207">
    <property type="entry name" value="Nuop51_4Fe4S-bd_sf"/>
</dbReference>
<keyword evidence="5" id="KW-0411">Iron-sulfur</keyword>
<keyword evidence="8" id="KW-1185">Reference proteome</keyword>
<feature type="domain" description="NADH-ubiquinone oxidoreductase 51kDa subunit iron-sulphur binding" evidence="6">
    <location>
        <begin position="331"/>
        <end position="376"/>
    </location>
</feature>
<dbReference type="SUPFAM" id="SSF142984">
    <property type="entry name" value="Nqo1 middle domain-like"/>
    <property type="match status" value="1"/>
</dbReference>
<dbReference type="RefSeq" id="WP_125715389.1">
    <property type="nucleotide sequence ID" value="NZ_JBHTOP010000028.1"/>
</dbReference>
<dbReference type="SUPFAM" id="SSF140490">
    <property type="entry name" value="Nqo1C-terminal domain-like"/>
    <property type="match status" value="1"/>
</dbReference>
<evidence type="ECO:0000256" key="1">
    <source>
        <dbReference type="ARBA" id="ARBA00007523"/>
    </source>
</evidence>
<reference evidence="8" key="1">
    <citation type="journal article" date="2019" name="Int. J. Syst. Evol. Microbiol.">
        <title>The Global Catalogue of Microorganisms (GCM) 10K type strain sequencing project: providing services to taxonomists for standard genome sequencing and annotation.</title>
        <authorList>
            <consortium name="The Broad Institute Genomics Platform"/>
            <consortium name="The Broad Institute Genome Sequencing Center for Infectious Disease"/>
            <person name="Wu L."/>
            <person name="Ma J."/>
        </authorList>
    </citation>
    <scope>NUCLEOTIDE SEQUENCE [LARGE SCALE GENOMIC DNA]</scope>
    <source>
        <strain evidence="8">CCM 8896</strain>
    </source>
</reference>
<dbReference type="InterPro" id="IPR019575">
    <property type="entry name" value="Nuop51_4Fe4S-bd"/>
</dbReference>
<dbReference type="Pfam" id="PF10589">
    <property type="entry name" value="NADH_4Fe-4S"/>
    <property type="match status" value="1"/>
</dbReference>
<dbReference type="Gene3D" id="1.20.1440.230">
    <property type="entry name" value="NADH-ubiquinone oxidoreductase 51kDa subunit, iron-sulphur binding domain"/>
    <property type="match status" value="1"/>
</dbReference>
<organism evidence="7 8">
    <name type="scientific">Agrilactobacillus yilanensis</name>
    <dbReference type="NCBI Taxonomy" id="2485997"/>
    <lineage>
        <taxon>Bacteria</taxon>
        <taxon>Bacillati</taxon>
        <taxon>Bacillota</taxon>
        <taxon>Bacilli</taxon>
        <taxon>Lactobacillales</taxon>
        <taxon>Lactobacillaceae</taxon>
        <taxon>Agrilactobacillus</taxon>
    </lineage>
</organism>
<keyword evidence="4" id="KW-0408">Iron</keyword>
<dbReference type="EMBL" id="JBHTOP010000028">
    <property type="protein sequence ID" value="MFD1672945.1"/>
    <property type="molecule type" value="Genomic_DNA"/>
</dbReference>
<evidence type="ECO:0000259" key="6">
    <source>
        <dbReference type="SMART" id="SM00928"/>
    </source>
</evidence>
<dbReference type="SUPFAM" id="SSF142019">
    <property type="entry name" value="Nqo1 FMN-binding domain-like"/>
    <property type="match status" value="1"/>
</dbReference>
<dbReference type="PANTHER" id="PTHR43578">
    <property type="entry name" value="NADH-QUINONE OXIDOREDUCTASE SUBUNIT F"/>
    <property type="match status" value="1"/>
</dbReference>
<dbReference type="InterPro" id="IPR037225">
    <property type="entry name" value="Nuo51_FMN-bd_sf"/>
</dbReference>
<sequence length="429" mass="46337">MITRQPLTSRFGRVKDITDVAAYEQLQGYEGLNQVLDATETQNLNTLIEGALWSRSGNGTNVAVDCQEVLTNEAETKYIICNADEGEPGTFKDKALLRSDPLAVIEGMTIAAYLTHAQVGYIYVRGEFRDLILELMQTIENCRAAHLLGKSIFDVPGFDFDIKISESAGAYVCQEPAALFNAMSGATGRPGGRVTPTKAGFYKQPTLVEDAETFANLPVLYRLGAKAYQSLGTSESGGTKLVCLTGQVKNRGLFEVPIGLELTTILNDPEFGGGSQDGTPFKFIHLGGQSGMILPAENITDLIYSPEALQAEHLTMGTGAIVAATEAVNILDYLVPVARFFMDESCGKCPACRIGTVRIYEALQTLQKQEGVPGDLTRLAHMVDHVASQASCFVGQVVANPIFSAMAAFPEEFKAGVDWQAEVVKEVPW</sequence>